<evidence type="ECO:0000256" key="1">
    <source>
        <dbReference type="ARBA" id="ARBA00005091"/>
    </source>
</evidence>
<evidence type="ECO:0000256" key="5">
    <source>
        <dbReference type="ARBA" id="ARBA00022962"/>
    </source>
</evidence>
<protein>
    <submittedName>
        <fullName evidence="11">Imidazole glycerol phosphate synthase amidotransferase subunit</fullName>
        <ecNumber evidence="11">2.4.2.-</ecNumber>
    </submittedName>
</protein>
<dbReference type="EC" id="2.4.2.-" evidence="11"/>
<gene>
    <name evidence="11" type="ORF">MNBD_GAMMA05-377</name>
</gene>
<evidence type="ECO:0000256" key="9">
    <source>
        <dbReference type="ARBA" id="ARBA00049534"/>
    </source>
</evidence>
<dbReference type="EMBL" id="UOFE01000034">
    <property type="protein sequence ID" value="VAW53443.1"/>
    <property type="molecule type" value="Genomic_DNA"/>
</dbReference>
<comment type="catalytic activity">
    <reaction evidence="9">
        <text>L-glutamine + H2O = L-glutamate + NH4(+)</text>
        <dbReference type="Rhea" id="RHEA:15889"/>
        <dbReference type="ChEBI" id="CHEBI:15377"/>
        <dbReference type="ChEBI" id="CHEBI:28938"/>
        <dbReference type="ChEBI" id="CHEBI:29985"/>
        <dbReference type="ChEBI" id="CHEBI:58359"/>
        <dbReference type="EC" id="3.5.1.2"/>
    </reaction>
</comment>
<evidence type="ECO:0000259" key="10">
    <source>
        <dbReference type="Pfam" id="PF00117"/>
    </source>
</evidence>
<organism evidence="11">
    <name type="scientific">hydrothermal vent metagenome</name>
    <dbReference type="NCBI Taxonomy" id="652676"/>
    <lineage>
        <taxon>unclassified sequences</taxon>
        <taxon>metagenomes</taxon>
        <taxon>ecological metagenomes</taxon>
    </lineage>
</organism>
<dbReference type="PROSITE" id="PS51273">
    <property type="entry name" value="GATASE_TYPE_1"/>
    <property type="match status" value="1"/>
</dbReference>
<dbReference type="GO" id="GO:0016829">
    <property type="term" value="F:lyase activity"/>
    <property type="evidence" value="ECO:0007669"/>
    <property type="project" value="UniProtKB-KW"/>
</dbReference>
<name>A0A3B0WM79_9ZZZZ</name>
<evidence type="ECO:0000256" key="7">
    <source>
        <dbReference type="ARBA" id="ARBA00023239"/>
    </source>
</evidence>
<dbReference type="InterPro" id="IPR029062">
    <property type="entry name" value="Class_I_gatase-like"/>
</dbReference>
<dbReference type="CDD" id="cd01748">
    <property type="entry name" value="GATase1_IGP_Synthase"/>
    <property type="match status" value="1"/>
</dbReference>
<reference evidence="11" key="1">
    <citation type="submission" date="2018-06" db="EMBL/GenBank/DDBJ databases">
        <authorList>
            <person name="Zhirakovskaya E."/>
        </authorList>
    </citation>
    <scope>NUCLEOTIDE SEQUENCE</scope>
</reference>
<dbReference type="HAMAP" id="MF_00278">
    <property type="entry name" value="HisH"/>
    <property type="match status" value="1"/>
</dbReference>
<evidence type="ECO:0000256" key="3">
    <source>
        <dbReference type="ARBA" id="ARBA00022605"/>
    </source>
</evidence>
<dbReference type="InterPro" id="IPR010139">
    <property type="entry name" value="Imidazole-glycPsynth_HisH"/>
</dbReference>
<evidence type="ECO:0000256" key="6">
    <source>
        <dbReference type="ARBA" id="ARBA00023102"/>
    </source>
</evidence>
<keyword evidence="2" id="KW-0963">Cytoplasm</keyword>
<evidence type="ECO:0000256" key="2">
    <source>
        <dbReference type="ARBA" id="ARBA00022490"/>
    </source>
</evidence>
<dbReference type="PIRSF" id="PIRSF000495">
    <property type="entry name" value="Amidotransf_hisH"/>
    <property type="match status" value="1"/>
</dbReference>
<dbReference type="NCBIfam" id="TIGR01855">
    <property type="entry name" value="IMP_synth_hisH"/>
    <property type="match status" value="1"/>
</dbReference>
<accession>A0A3B0WM79</accession>
<evidence type="ECO:0000256" key="4">
    <source>
        <dbReference type="ARBA" id="ARBA00022801"/>
    </source>
</evidence>
<dbReference type="GO" id="GO:0004359">
    <property type="term" value="F:glutaminase activity"/>
    <property type="evidence" value="ECO:0007669"/>
    <property type="project" value="UniProtKB-EC"/>
</dbReference>
<keyword evidence="7" id="KW-0456">Lyase</keyword>
<comment type="pathway">
    <text evidence="1">Amino-acid biosynthesis; L-histidine biosynthesis; L-histidine from 5-phospho-alpha-D-ribose 1-diphosphate: step 5/9.</text>
</comment>
<dbReference type="GO" id="GO:0000107">
    <property type="term" value="F:imidazoleglycerol-phosphate synthase activity"/>
    <property type="evidence" value="ECO:0007669"/>
    <property type="project" value="TreeGrafter"/>
</dbReference>
<dbReference type="InterPro" id="IPR017926">
    <property type="entry name" value="GATASE"/>
</dbReference>
<evidence type="ECO:0000256" key="8">
    <source>
        <dbReference type="ARBA" id="ARBA00047838"/>
    </source>
</evidence>
<keyword evidence="3" id="KW-0028">Amino-acid biosynthesis</keyword>
<dbReference type="Pfam" id="PF00117">
    <property type="entry name" value="GATase"/>
    <property type="match status" value="1"/>
</dbReference>
<keyword evidence="11" id="KW-0328">Glycosyltransferase</keyword>
<evidence type="ECO:0000313" key="11">
    <source>
        <dbReference type="EMBL" id="VAW53443.1"/>
    </source>
</evidence>
<proteinExistence type="inferred from homology"/>
<keyword evidence="4" id="KW-0378">Hydrolase</keyword>
<dbReference type="GO" id="GO:0000105">
    <property type="term" value="P:L-histidine biosynthetic process"/>
    <property type="evidence" value="ECO:0007669"/>
    <property type="project" value="UniProtKB-UniPathway"/>
</dbReference>
<sequence>MSSIVAVVDYGMGNLRSVSKALEHVVADNQKVIVSSDADEIANAERIVFPGQGAARDCMQQLKDLKLDEVVLQAASEKPFLGICMGMQVLMTHSEENQGINCMNLYAGEVRAFADDKLRSQMQYLKVPHMGWNKVSHKQSHPLWQGIPDNNRFYFVHSYYIDPDDKSLTAGTTDYGIDFVSVIARENVFAAQFHPEKSAHDGLQLLKNFCHWNGQA</sequence>
<dbReference type="SUPFAM" id="SSF52317">
    <property type="entry name" value="Class I glutamine amidotransferase-like"/>
    <property type="match status" value="1"/>
</dbReference>
<keyword evidence="5" id="KW-0315">Glutamine amidotransferase</keyword>
<dbReference type="UniPathway" id="UPA00031">
    <property type="reaction ID" value="UER00010"/>
</dbReference>
<keyword evidence="6" id="KW-0368">Histidine biosynthesis</keyword>
<dbReference type="AlphaFoldDB" id="A0A3B0WM79"/>
<comment type="catalytic activity">
    <reaction evidence="8">
        <text>5-[(5-phospho-1-deoxy-D-ribulos-1-ylimino)methylamino]-1-(5-phospho-beta-D-ribosyl)imidazole-4-carboxamide + L-glutamine = D-erythro-1-(imidazol-4-yl)glycerol 3-phosphate + 5-amino-1-(5-phospho-beta-D-ribosyl)imidazole-4-carboxamide + L-glutamate + H(+)</text>
        <dbReference type="Rhea" id="RHEA:24793"/>
        <dbReference type="ChEBI" id="CHEBI:15378"/>
        <dbReference type="ChEBI" id="CHEBI:29985"/>
        <dbReference type="ChEBI" id="CHEBI:58278"/>
        <dbReference type="ChEBI" id="CHEBI:58359"/>
        <dbReference type="ChEBI" id="CHEBI:58475"/>
        <dbReference type="ChEBI" id="CHEBI:58525"/>
        <dbReference type="EC" id="4.3.2.10"/>
    </reaction>
</comment>
<keyword evidence="11" id="KW-0808">Transferase</keyword>
<dbReference type="PANTHER" id="PTHR42701">
    <property type="entry name" value="IMIDAZOLE GLYCEROL PHOSPHATE SYNTHASE SUBUNIT HISH"/>
    <property type="match status" value="1"/>
</dbReference>
<feature type="domain" description="Glutamine amidotransferase" evidence="10">
    <location>
        <begin position="7"/>
        <end position="210"/>
    </location>
</feature>
<dbReference type="PANTHER" id="PTHR42701:SF2">
    <property type="entry name" value="IMIDAZOLE GLYCEROL PHOSPHATE SYNTHASE SUBUNIT HISH 1"/>
    <property type="match status" value="1"/>
</dbReference>
<dbReference type="Gene3D" id="3.40.50.880">
    <property type="match status" value="1"/>
</dbReference>